<comment type="caution">
    <text evidence="1">Lacks conserved residue(s) required for the propagation of feature annotation.</text>
</comment>
<sequence>MRMAAFLNINYEGDDLLPAMLVVFNLLPVSIFLAVMSFTIIINFGVALVIQVAALVLCLAWLVPCMIACSVSALVIWQAIQFTRFIVGTEDQNIRNSYKVIYVVIECVQCVEGWTGVDCDAIQCNGHGSPNYDLTSCNCEKPYSGQFCETFTTRDIYSYYNTTVSRTGAIGVLTCIPLLLIYLICDCFAKKRQRDRIAHQLAGTLILTNPENLDRRTINKETISHLLYKD</sequence>
<feature type="transmembrane region" description="Helical" evidence="2">
    <location>
        <begin position="168"/>
        <end position="189"/>
    </location>
</feature>
<dbReference type="EMBL" id="WIXE01005579">
    <property type="protein sequence ID" value="KAK5982065.1"/>
    <property type="molecule type" value="Genomic_DNA"/>
</dbReference>
<keyword evidence="1" id="KW-1015">Disulfide bond</keyword>
<name>A0AAN8FQA5_TRICO</name>
<dbReference type="AlphaFoldDB" id="A0AAN8FQA5"/>
<evidence type="ECO:0000256" key="1">
    <source>
        <dbReference type="PROSITE-ProRule" id="PRU00076"/>
    </source>
</evidence>
<keyword evidence="2" id="KW-0812">Transmembrane</keyword>
<feature type="disulfide bond" evidence="1">
    <location>
        <begin position="139"/>
        <end position="148"/>
    </location>
</feature>
<organism evidence="4 5">
    <name type="scientific">Trichostrongylus colubriformis</name>
    <name type="common">Black scour worm</name>
    <dbReference type="NCBI Taxonomy" id="6319"/>
    <lineage>
        <taxon>Eukaryota</taxon>
        <taxon>Metazoa</taxon>
        <taxon>Ecdysozoa</taxon>
        <taxon>Nematoda</taxon>
        <taxon>Chromadorea</taxon>
        <taxon>Rhabditida</taxon>
        <taxon>Rhabditina</taxon>
        <taxon>Rhabditomorpha</taxon>
        <taxon>Strongyloidea</taxon>
        <taxon>Trichostrongylidae</taxon>
        <taxon>Trichostrongylus</taxon>
    </lineage>
</organism>
<gene>
    <name evidence="4" type="ORF">GCK32_000818</name>
</gene>
<keyword evidence="5" id="KW-1185">Reference proteome</keyword>
<keyword evidence="1" id="KW-0245">EGF-like domain</keyword>
<feature type="transmembrane region" description="Helical" evidence="2">
    <location>
        <begin position="54"/>
        <end position="80"/>
    </location>
</feature>
<evidence type="ECO:0000259" key="3">
    <source>
        <dbReference type="PROSITE" id="PS50026"/>
    </source>
</evidence>
<dbReference type="PROSITE" id="PS50026">
    <property type="entry name" value="EGF_3"/>
    <property type="match status" value="1"/>
</dbReference>
<accession>A0AAN8FQA5</accession>
<keyword evidence="2" id="KW-0472">Membrane</keyword>
<feature type="transmembrane region" description="Helical" evidence="2">
    <location>
        <begin position="20"/>
        <end position="42"/>
    </location>
</feature>
<evidence type="ECO:0000313" key="5">
    <source>
        <dbReference type="Proteomes" id="UP001331761"/>
    </source>
</evidence>
<keyword evidence="2" id="KW-1133">Transmembrane helix</keyword>
<evidence type="ECO:0000256" key="2">
    <source>
        <dbReference type="SAM" id="Phobius"/>
    </source>
</evidence>
<feature type="domain" description="EGF-like" evidence="3">
    <location>
        <begin position="115"/>
        <end position="149"/>
    </location>
</feature>
<protein>
    <recommendedName>
        <fullName evidence="3">EGF-like domain-containing protein</fullName>
    </recommendedName>
</protein>
<dbReference type="Proteomes" id="UP001331761">
    <property type="component" value="Unassembled WGS sequence"/>
</dbReference>
<reference evidence="4 5" key="1">
    <citation type="submission" date="2019-10" db="EMBL/GenBank/DDBJ databases">
        <title>Assembly and Annotation for the nematode Trichostrongylus colubriformis.</title>
        <authorList>
            <person name="Martin J."/>
        </authorList>
    </citation>
    <scope>NUCLEOTIDE SEQUENCE [LARGE SCALE GENOMIC DNA]</scope>
    <source>
        <strain evidence="4">G859</strain>
        <tissue evidence="4">Whole worm</tissue>
    </source>
</reference>
<dbReference type="PROSITE" id="PS01186">
    <property type="entry name" value="EGF_2"/>
    <property type="match status" value="1"/>
</dbReference>
<evidence type="ECO:0000313" key="4">
    <source>
        <dbReference type="EMBL" id="KAK5982065.1"/>
    </source>
</evidence>
<proteinExistence type="predicted"/>
<dbReference type="InterPro" id="IPR000742">
    <property type="entry name" value="EGF"/>
</dbReference>
<comment type="caution">
    <text evidence="4">The sequence shown here is derived from an EMBL/GenBank/DDBJ whole genome shotgun (WGS) entry which is preliminary data.</text>
</comment>
<dbReference type="PROSITE" id="PS00022">
    <property type="entry name" value="EGF_1"/>
    <property type="match status" value="1"/>
</dbReference>